<sequence length="226" mass="25624">MEEEKEDDDDDVPRLSSHALQALQEYMLEQRGQEGEGDGEESGMVTEDWRMSQFWYDASTSACLAAEIHHVSASQPQFRVACIACPSIFVELKKSFPGVSAHLFEYDHRFGKYGSDFTFYDYNQPLDLPQQHAQGFDTVVADPPYLSKECFEKTAQTMKHLAKDPQSSQLLVLTGAVQREVVWLSLGAQPCVFRPVHRNKLGNEFMLFTNYDPVDRLGGWESTKGL</sequence>
<dbReference type="Proteomes" id="UP001497522">
    <property type="component" value="Chromosome 15"/>
</dbReference>
<dbReference type="PANTHER" id="PTHR13200:SF0">
    <property type="entry name" value="EEF1A LYSINE METHYLTRANSFERASE 1"/>
    <property type="match status" value="1"/>
</dbReference>
<evidence type="ECO:0000256" key="2">
    <source>
        <dbReference type="ARBA" id="ARBA00022490"/>
    </source>
</evidence>
<comment type="similarity">
    <text evidence="5">Belongs to the class I-like SAM-binding methyltransferase superfamily. EFM5 family.</text>
</comment>
<keyword evidence="7" id="KW-1185">Reference proteome</keyword>
<protein>
    <recommendedName>
        <fullName evidence="5">Protein-lysine N-methyltransferase CSSPJE1EN2_LOCUS8613</fullName>
        <ecNumber evidence="5">2.1.1.-</ecNumber>
    </recommendedName>
</protein>
<accession>A0ABP1ASZ2</accession>
<evidence type="ECO:0000256" key="4">
    <source>
        <dbReference type="ARBA" id="ARBA00022679"/>
    </source>
</evidence>
<gene>
    <name evidence="6" type="ORF">CSSPJE1EN2_LOCUS8613</name>
</gene>
<dbReference type="PANTHER" id="PTHR13200">
    <property type="entry name" value="EEF1A LYSINE METHYLTRANSFERASE 1"/>
    <property type="match status" value="1"/>
</dbReference>
<dbReference type="HAMAP" id="MF_03187">
    <property type="entry name" value="Methyltr_EFM5"/>
    <property type="match status" value="1"/>
</dbReference>
<comment type="subcellular location">
    <subcellularLocation>
        <location evidence="1 5">Cytoplasm</location>
    </subcellularLocation>
</comment>
<name>A0ABP1ASZ2_9BRYO</name>
<evidence type="ECO:0000313" key="7">
    <source>
        <dbReference type="Proteomes" id="UP001497522"/>
    </source>
</evidence>
<evidence type="ECO:0000256" key="3">
    <source>
        <dbReference type="ARBA" id="ARBA00022603"/>
    </source>
</evidence>
<dbReference type="EMBL" id="OZ023716">
    <property type="protein sequence ID" value="CAK9865618.1"/>
    <property type="molecule type" value="Genomic_DNA"/>
</dbReference>
<proteinExistence type="inferred from homology"/>
<evidence type="ECO:0000256" key="1">
    <source>
        <dbReference type="ARBA" id="ARBA00004496"/>
    </source>
</evidence>
<keyword evidence="2 5" id="KW-0963">Cytoplasm</keyword>
<keyword evidence="4 5" id="KW-0808">Transferase</keyword>
<dbReference type="InterPro" id="IPR002052">
    <property type="entry name" value="DNA_methylase_N6_adenine_CS"/>
</dbReference>
<organism evidence="6 7">
    <name type="scientific">Sphagnum jensenii</name>
    <dbReference type="NCBI Taxonomy" id="128206"/>
    <lineage>
        <taxon>Eukaryota</taxon>
        <taxon>Viridiplantae</taxon>
        <taxon>Streptophyta</taxon>
        <taxon>Embryophyta</taxon>
        <taxon>Bryophyta</taxon>
        <taxon>Sphagnophytina</taxon>
        <taxon>Sphagnopsida</taxon>
        <taxon>Sphagnales</taxon>
        <taxon>Sphagnaceae</taxon>
        <taxon>Sphagnum</taxon>
    </lineage>
</organism>
<dbReference type="EC" id="2.1.1.-" evidence="5"/>
<reference evidence="6" key="1">
    <citation type="submission" date="2024-03" db="EMBL/GenBank/DDBJ databases">
        <authorList>
            <consortium name="ELIXIR-Norway"/>
            <consortium name="Elixir Norway"/>
        </authorList>
    </citation>
    <scope>NUCLEOTIDE SEQUENCE</scope>
</reference>
<dbReference type="InterPro" id="IPR019369">
    <property type="entry name" value="Efm5/EEF1AKMT1"/>
</dbReference>
<dbReference type="Pfam" id="PF10237">
    <property type="entry name" value="N6-adenineMlase"/>
    <property type="match status" value="1"/>
</dbReference>
<dbReference type="InterPro" id="IPR041370">
    <property type="entry name" value="Mlase_EEF1AKMT1/ZCCHC4"/>
</dbReference>
<comment type="function">
    <text evidence="5">S-adenosyl-L-methionine-dependent protein-lysine N-methyltransferase that methylates elongation factor 1-alpha.</text>
</comment>
<dbReference type="PROSITE" id="PS00092">
    <property type="entry name" value="N6_MTASE"/>
    <property type="match status" value="1"/>
</dbReference>
<keyword evidence="3 5" id="KW-0489">Methyltransferase</keyword>
<evidence type="ECO:0000313" key="6">
    <source>
        <dbReference type="EMBL" id="CAK9865618.1"/>
    </source>
</evidence>
<evidence type="ECO:0000256" key="5">
    <source>
        <dbReference type="HAMAP-Rule" id="MF_03187"/>
    </source>
</evidence>